<dbReference type="EMBL" id="JAVIJP010000007">
    <property type="protein sequence ID" value="KAL3649803.1"/>
    <property type="molecule type" value="Genomic_DNA"/>
</dbReference>
<gene>
    <name evidence="2" type="ORF">CASFOL_006206</name>
</gene>
<protein>
    <submittedName>
        <fullName evidence="2">Uncharacterized protein</fullName>
    </submittedName>
</protein>
<name>A0ABD3E631_9LAMI</name>
<evidence type="ECO:0000313" key="3">
    <source>
        <dbReference type="Proteomes" id="UP001632038"/>
    </source>
</evidence>
<sequence length="111" mass="13133">MEKTIQNKNHDDKHVLQRRRRPRDAYELYELEHTLRTIVRVQSDQHDNPGPPKQLGRPDYNHHEMGGKTTQHPSCIPIDGDQENIDTKAAKFILSKHKMFEQSKYWASMNE</sequence>
<proteinExistence type="predicted"/>
<dbReference type="AlphaFoldDB" id="A0ABD3E631"/>
<comment type="caution">
    <text evidence="2">The sequence shown here is derived from an EMBL/GenBank/DDBJ whole genome shotgun (WGS) entry which is preliminary data.</text>
</comment>
<evidence type="ECO:0000256" key="1">
    <source>
        <dbReference type="SAM" id="MobiDB-lite"/>
    </source>
</evidence>
<reference evidence="3" key="1">
    <citation type="journal article" date="2024" name="IScience">
        <title>Strigolactones Initiate the Formation of Haustorium-like Structures in Castilleja.</title>
        <authorList>
            <person name="Buerger M."/>
            <person name="Peterson D."/>
            <person name="Chory J."/>
        </authorList>
    </citation>
    <scope>NUCLEOTIDE SEQUENCE [LARGE SCALE GENOMIC DNA]</scope>
</reference>
<dbReference type="Proteomes" id="UP001632038">
    <property type="component" value="Unassembled WGS sequence"/>
</dbReference>
<feature type="compositionally biased region" description="Basic and acidic residues" evidence="1">
    <location>
        <begin position="1"/>
        <end position="15"/>
    </location>
</feature>
<accession>A0ABD3E631</accession>
<keyword evidence="3" id="KW-1185">Reference proteome</keyword>
<organism evidence="2 3">
    <name type="scientific">Castilleja foliolosa</name>
    <dbReference type="NCBI Taxonomy" id="1961234"/>
    <lineage>
        <taxon>Eukaryota</taxon>
        <taxon>Viridiplantae</taxon>
        <taxon>Streptophyta</taxon>
        <taxon>Embryophyta</taxon>
        <taxon>Tracheophyta</taxon>
        <taxon>Spermatophyta</taxon>
        <taxon>Magnoliopsida</taxon>
        <taxon>eudicotyledons</taxon>
        <taxon>Gunneridae</taxon>
        <taxon>Pentapetalae</taxon>
        <taxon>asterids</taxon>
        <taxon>lamiids</taxon>
        <taxon>Lamiales</taxon>
        <taxon>Orobanchaceae</taxon>
        <taxon>Pedicularideae</taxon>
        <taxon>Castillejinae</taxon>
        <taxon>Castilleja</taxon>
    </lineage>
</organism>
<feature type="region of interest" description="Disordered" evidence="1">
    <location>
        <begin position="1"/>
        <end position="22"/>
    </location>
</feature>
<feature type="region of interest" description="Disordered" evidence="1">
    <location>
        <begin position="39"/>
        <end position="81"/>
    </location>
</feature>
<evidence type="ECO:0000313" key="2">
    <source>
        <dbReference type="EMBL" id="KAL3649803.1"/>
    </source>
</evidence>